<accession>A0A8S9XLW4</accession>
<organism evidence="2 3">
    <name type="scientific">Apolygus lucorum</name>
    <name type="common">Small green plant bug</name>
    <name type="synonym">Lygocoris lucorum</name>
    <dbReference type="NCBI Taxonomy" id="248454"/>
    <lineage>
        <taxon>Eukaryota</taxon>
        <taxon>Metazoa</taxon>
        <taxon>Ecdysozoa</taxon>
        <taxon>Arthropoda</taxon>
        <taxon>Hexapoda</taxon>
        <taxon>Insecta</taxon>
        <taxon>Pterygota</taxon>
        <taxon>Neoptera</taxon>
        <taxon>Paraneoptera</taxon>
        <taxon>Hemiptera</taxon>
        <taxon>Heteroptera</taxon>
        <taxon>Panheteroptera</taxon>
        <taxon>Cimicomorpha</taxon>
        <taxon>Miridae</taxon>
        <taxon>Mirini</taxon>
        <taxon>Apolygus</taxon>
    </lineage>
</organism>
<keyword evidence="3" id="KW-1185">Reference proteome</keyword>
<dbReference type="AlphaFoldDB" id="A0A8S9XLW4"/>
<evidence type="ECO:0000256" key="1">
    <source>
        <dbReference type="SAM" id="MobiDB-lite"/>
    </source>
</evidence>
<dbReference type="EMBL" id="WIXP02000006">
    <property type="protein sequence ID" value="KAF6210010.1"/>
    <property type="molecule type" value="Genomic_DNA"/>
</dbReference>
<reference evidence="2" key="1">
    <citation type="journal article" date="2021" name="Mol. Ecol. Resour.">
        <title>Apolygus lucorum genome provides insights into omnivorousness and mesophyll feeding.</title>
        <authorList>
            <person name="Liu Y."/>
            <person name="Liu H."/>
            <person name="Wang H."/>
            <person name="Huang T."/>
            <person name="Liu B."/>
            <person name="Yang B."/>
            <person name="Yin L."/>
            <person name="Li B."/>
            <person name="Zhang Y."/>
            <person name="Zhang S."/>
            <person name="Jiang F."/>
            <person name="Zhang X."/>
            <person name="Ren Y."/>
            <person name="Wang B."/>
            <person name="Wang S."/>
            <person name="Lu Y."/>
            <person name="Wu K."/>
            <person name="Fan W."/>
            <person name="Wang G."/>
        </authorList>
    </citation>
    <scope>NUCLEOTIDE SEQUENCE</scope>
    <source>
        <strain evidence="2">12Hb</strain>
    </source>
</reference>
<proteinExistence type="predicted"/>
<protein>
    <submittedName>
        <fullName evidence="2">Uncharacterized protein</fullName>
    </submittedName>
</protein>
<comment type="caution">
    <text evidence="2">The sequence shown here is derived from an EMBL/GenBank/DDBJ whole genome shotgun (WGS) entry which is preliminary data.</text>
</comment>
<gene>
    <name evidence="2" type="ORF">GE061_015765</name>
</gene>
<feature type="compositionally biased region" description="Basic and acidic residues" evidence="1">
    <location>
        <begin position="10"/>
        <end position="36"/>
    </location>
</feature>
<dbReference type="Proteomes" id="UP000466442">
    <property type="component" value="Unassembled WGS sequence"/>
</dbReference>
<sequence>MNEEEDIADREDLYKEVPDSKHLELERNNERKQRMSGIERRLRRDLMHVIDGRMTMIERKMEEHLQETKEMFTQLLESVQEKEPTMLHTPSEEEPPARIASSLDTQRPWLKLVENNNVSPTIMTSLEQHCASLLLLACSGGLLLNWLSLYRSVGIRFMSVTFCRTTWIQAANGLTGMMCNRLMQTRIMNNNEENMILDDIKGREARR</sequence>
<name>A0A8S9XLW4_APOLU</name>
<evidence type="ECO:0000313" key="3">
    <source>
        <dbReference type="Proteomes" id="UP000466442"/>
    </source>
</evidence>
<feature type="region of interest" description="Disordered" evidence="1">
    <location>
        <begin position="1"/>
        <end position="36"/>
    </location>
</feature>
<evidence type="ECO:0000313" key="2">
    <source>
        <dbReference type="EMBL" id="KAF6210010.1"/>
    </source>
</evidence>